<feature type="transmembrane region" description="Helical" evidence="4">
    <location>
        <begin position="37"/>
        <end position="61"/>
    </location>
</feature>
<proteinExistence type="predicted"/>
<keyword evidence="4" id="KW-1133">Transmembrane helix</keyword>
<evidence type="ECO:0000256" key="1">
    <source>
        <dbReference type="ARBA" id="ARBA00023157"/>
    </source>
</evidence>
<keyword evidence="4" id="KW-0472">Membrane</keyword>
<evidence type="ECO:0000313" key="7">
    <source>
        <dbReference type="Proteomes" id="UP000499080"/>
    </source>
</evidence>
<feature type="compositionally biased region" description="Basic residues" evidence="3">
    <location>
        <begin position="342"/>
        <end position="366"/>
    </location>
</feature>
<comment type="caution">
    <text evidence="2">Lacks conserved residue(s) required for the propagation of feature annotation.</text>
</comment>
<keyword evidence="4" id="KW-0812">Transmembrane</keyword>
<protein>
    <recommendedName>
        <fullName evidence="5">Sushi domain-containing protein</fullName>
    </recommendedName>
</protein>
<keyword evidence="7" id="KW-1185">Reference proteome</keyword>
<evidence type="ECO:0000256" key="2">
    <source>
        <dbReference type="PROSITE-ProRule" id="PRU00302"/>
    </source>
</evidence>
<dbReference type="Proteomes" id="UP000499080">
    <property type="component" value="Unassembled WGS sequence"/>
</dbReference>
<keyword evidence="1" id="KW-1015">Disulfide bond</keyword>
<evidence type="ECO:0000256" key="4">
    <source>
        <dbReference type="SAM" id="Phobius"/>
    </source>
</evidence>
<feature type="region of interest" description="Disordered" evidence="3">
    <location>
        <begin position="233"/>
        <end position="258"/>
    </location>
</feature>
<name>A0A4Y2LI24_ARAVE</name>
<accession>A0A4Y2LI24</accession>
<dbReference type="EMBL" id="BGPR01005895">
    <property type="protein sequence ID" value="GBN14378.1"/>
    <property type="molecule type" value="Genomic_DNA"/>
</dbReference>
<reference evidence="6 7" key="1">
    <citation type="journal article" date="2019" name="Sci. Rep.">
        <title>Orb-weaving spider Araneus ventricosus genome elucidates the spidroin gene catalogue.</title>
        <authorList>
            <person name="Kono N."/>
            <person name="Nakamura H."/>
            <person name="Ohtoshi R."/>
            <person name="Moran D.A.P."/>
            <person name="Shinohara A."/>
            <person name="Yoshida Y."/>
            <person name="Fujiwara M."/>
            <person name="Mori M."/>
            <person name="Tomita M."/>
            <person name="Arakawa K."/>
        </authorList>
    </citation>
    <scope>NUCLEOTIDE SEQUENCE [LARGE SCALE GENOMIC DNA]</scope>
</reference>
<feature type="compositionally biased region" description="Basic and acidic residues" evidence="3">
    <location>
        <begin position="240"/>
        <end position="250"/>
    </location>
</feature>
<dbReference type="InterPro" id="IPR000436">
    <property type="entry name" value="Sushi_SCR_CCP_dom"/>
</dbReference>
<dbReference type="AlphaFoldDB" id="A0A4Y2LI24"/>
<feature type="region of interest" description="Disordered" evidence="3">
    <location>
        <begin position="320"/>
        <end position="576"/>
    </location>
</feature>
<feature type="compositionally biased region" description="Basic and acidic residues" evidence="3">
    <location>
        <begin position="320"/>
        <end position="341"/>
    </location>
</feature>
<evidence type="ECO:0000259" key="5">
    <source>
        <dbReference type="PROSITE" id="PS50923"/>
    </source>
</evidence>
<comment type="caution">
    <text evidence="6">The sequence shown here is derived from an EMBL/GenBank/DDBJ whole genome shotgun (WGS) entry which is preliminary data.</text>
</comment>
<keyword evidence="2" id="KW-0768">Sushi</keyword>
<organism evidence="6 7">
    <name type="scientific">Araneus ventricosus</name>
    <name type="common">Orbweaver spider</name>
    <name type="synonym">Epeira ventricosa</name>
    <dbReference type="NCBI Taxonomy" id="182803"/>
    <lineage>
        <taxon>Eukaryota</taxon>
        <taxon>Metazoa</taxon>
        <taxon>Ecdysozoa</taxon>
        <taxon>Arthropoda</taxon>
        <taxon>Chelicerata</taxon>
        <taxon>Arachnida</taxon>
        <taxon>Araneae</taxon>
        <taxon>Araneomorphae</taxon>
        <taxon>Entelegynae</taxon>
        <taxon>Araneoidea</taxon>
        <taxon>Araneidae</taxon>
        <taxon>Araneus</taxon>
    </lineage>
</organism>
<sequence length="754" mass="87460">MDDYSWNYSFPDSFWFRMIREFYAELKHTRRIKSDSIILYIMFHLLNFIIFFFNNLLPLILCISNSTERRNGPDVAYRNEDIFGNITPPSPPPSKIDMYVNEWIRKILEVNETGSPSDVMNGTNIPSVSKYYYYVGMKWMIKKYCLNISSEKACIQVVLKPHVYEEIPLKFRLFRTGTDSDSKINHLDKKEFHKGYGARKHKKKYHKDDKHYKSRNAFDQFYKYLSKRKKKLLHSSNNPKSDHSIEKFTEHSSSGALGEPFAEHVSENQKRKLAFNTNTVKETVEKRTSSFLESFEYGPAIELSEQRIIYEPLKEEIGKMATEDDVSKPERKKEEENEIKERNKRSVKKKKRKKGRKSTPRHKKKSATTPEEDYDESEEDNNEDDEEGENEEKGGEDDDKEEKEGEEGEDDDKEEEEGEDDDEEEEEEDEEEEDDEKEMEDDDKEEEGGEEGEDDDEEEEEGEDDDEEEEEEEDEKEEEEEDEKEEEEEDEEEEEEDDDGEEEEDEEEEKEDDEKGSEEEGGGDEGAELKDYGVEYDSSADDSSAYDEGAYNQEAHDPGVHGPDAHGPGVHELGVYEPDVYDPSAYDTGAEDLDPQDPGAVSEYTAQDWNRCQLPPPRKTSEVLCKVLPNKMICKLYCIHGHTFPEGITRKTVCELSKGAWSMKFEECLPFVDCTLKLKTAGYLKCTTNTVQTGPRCQVECQRYAEKAATDKKTYQCDVTGRWNPPLPHCVEREGIDVVQPPPNMFHAGMDYPQ</sequence>
<feature type="domain" description="Sushi" evidence="5">
    <location>
        <begin position="666"/>
        <end position="732"/>
    </location>
</feature>
<gene>
    <name evidence="6" type="ORF">AVEN_259404_1</name>
</gene>
<feature type="compositionally biased region" description="Acidic residues" evidence="3">
    <location>
        <begin position="370"/>
        <end position="526"/>
    </location>
</feature>
<evidence type="ECO:0000313" key="6">
    <source>
        <dbReference type="EMBL" id="GBN14378.1"/>
    </source>
</evidence>
<dbReference type="OrthoDB" id="6437844at2759"/>
<evidence type="ECO:0000256" key="3">
    <source>
        <dbReference type="SAM" id="MobiDB-lite"/>
    </source>
</evidence>
<dbReference type="PROSITE" id="PS50923">
    <property type="entry name" value="SUSHI"/>
    <property type="match status" value="1"/>
</dbReference>